<evidence type="ECO:0000256" key="1">
    <source>
        <dbReference type="SAM" id="MobiDB-lite"/>
    </source>
</evidence>
<sequence length="354" mass="39507">MKSASTPCLFVLRPTGMTVRLPYILNWSELSYLQHEDVTGQRRLTRPVTPGCRVTSEDSFMLLSLLGETDLLHSYQAKKIFSQGKERELGEKQQPGHSQSKQIVGVPGMQRKDTKSSVTSRGPSPSSSPAEWHVDDFATKTRGVLLASLPSLAELTFKMYRCILLCPRCWTLPDIGHKVLPLKLEGPEVGANTAKAHLDFISNENASCLADMPVECGDALSSIVFPFTNFSADILRLWSERATRSLLPTDNICWRTHSPAAPRVKGLYYKSAQAVTQPQNSDTYKMMLHEWAVSLLRPDNIEHLAFGVREPVQILLLLLPSSSPFTLCESGRAVKLQSEPCKDYGDKFCRQTRI</sequence>
<keyword evidence="3" id="KW-1185">Reference proteome</keyword>
<reference evidence="2 3" key="1">
    <citation type="submission" date="2019-03" db="EMBL/GenBank/DDBJ databases">
        <title>First draft genome of Liparis tanakae, snailfish: a comprehensive survey of snailfish specific genes.</title>
        <authorList>
            <person name="Kim W."/>
            <person name="Song I."/>
            <person name="Jeong J.-H."/>
            <person name="Kim D."/>
            <person name="Kim S."/>
            <person name="Ryu S."/>
            <person name="Song J.Y."/>
            <person name="Lee S.K."/>
        </authorList>
    </citation>
    <scope>NUCLEOTIDE SEQUENCE [LARGE SCALE GENOMIC DNA]</scope>
    <source>
        <tissue evidence="2">Muscle</tissue>
    </source>
</reference>
<organism evidence="2 3">
    <name type="scientific">Liparis tanakae</name>
    <name type="common">Tanaka's snailfish</name>
    <dbReference type="NCBI Taxonomy" id="230148"/>
    <lineage>
        <taxon>Eukaryota</taxon>
        <taxon>Metazoa</taxon>
        <taxon>Chordata</taxon>
        <taxon>Craniata</taxon>
        <taxon>Vertebrata</taxon>
        <taxon>Euteleostomi</taxon>
        <taxon>Actinopterygii</taxon>
        <taxon>Neopterygii</taxon>
        <taxon>Teleostei</taxon>
        <taxon>Neoteleostei</taxon>
        <taxon>Acanthomorphata</taxon>
        <taxon>Eupercaria</taxon>
        <taxon>Perciformes</taxon>
        <taxon>Cottioidei</taxon>
        <taxon>Cottales</taxon>
        <taxon>Liparidae</taxon>
        <taxon>Liparis</taxon>
    </lineage>
</organism>
<feature type="region of interest" description="Disordered" evidence="1">
    <location>
        <begin position="87"/>
        <end position="133"/>
    </location>
</feature>
<proteinExistence type="predicted"/>
<name>A0A4Z2J373_9TELE</name>
<dbReference type="AlphaFoldDB" id="A0A4Z2J373"/>
<feature type="compositionally biased region" description="Low complexity" evidence="1">
    <location>
        <begin position="116"/>
        <end position="129"/>
    </location>
</feature>
<evidence type="ECO:0000313" key="3">
    <source>
        <dbReference type="Proteomes" id="UP000314294"/>
    </source>
</evidence>
<comment type="caution">
    <text evidence="2">The sequence shown here is derived from an EMBL/GenBank/DDBJ whole genome shotgun (WGS) entry which is preliminary data.</text>
</comment>
<gene>
    <name evidence="2" type="ORF">EYF80_005813</name>
</gene>
<protein>
    <submittedName>
        <fullName evidence="2">Uncharacterized protein</fullName>
    </submittedName>
</protein>
<evidence type="ECO:0000313" key="2">
    <source>
        <dbReference type="EMBL" id="TNN83942.1"/>
    </source>
</evidence>
<dbReference type="EMBL" id="SRLO01000030">
    <property type="protein sequence ID" value="TNN83942.1"/>
    <property type="molecule type" value="Genomic_DNA"/>
</dbReference>
<dbReference type="Proteomes" id="UP000314294">
    <property type="component" value="Unassembled WGS sequence"/>
</dbReference>
<accession>A0A4Z2J373</accession>